<name>A0A495JTL8_9ACTN</name>
<gene>
    <name evidence="2" type="ORF">BDK92_6323</name>
</gene>
<comment type="caution">
    <text evidence="2">The sequence shown here is derived from an EMBL/GenBank/DDBJ whole genome shotgun (WGS) entry which is preliminary data.</text>
</comment>
<proteinExistence type="predicted"/>
<dbReference type="OrthoDB" id="3671472at2"/>
<evidence type="ECO:0000313" key="3">
    <source>
        <dbReference type="Proteomes" id="UP000277671"/>
    </source>
</evidence>
<protein>
    <recommendedName>
        <fullName evidence="1">Outer membrane channel protein CpnT-like N-terminal domain-containing protein</fullName>
    </recommendedName>
</protein>
<accession>A0A495JTL8</accession>
<reference evidence="2 3" key="1">
    <citation type="submission" date="2018-10" db="EMBL/GenBank/DDBJ databases">
        <title>Sequencing the genomes of 1000 actinobacteria strains.</title>
        <authorList>
            <person name="Klenk H.-P."/>
        </authorList>
    </citation>
    <scope>NUCLEOTIDE SEQUENCE [LARGE SCALE GENOMIC DNA]</scope>
    <source>
        <strain evidence="2 3">DSM 45175</strain>
    </source>
</reference>
<sequence length="382" mass="40269">MTIPEPSSDFGLWPRVKAMTGWPEPDEVAMHALALGWRTGGERFAQAGRYDIGGLAGFWPDAAGAAFAARARASLDAATRSGESMTVLADRTDFFAGEVTRVKTGIRELIHANLATFATTGLLLPGAREMVQQAFVAQLAGEVNALIGEAAGRISDSGQDGYNLVEAIKDVGGVFKGMAEQIFETAEGLVHLPANVDDIAKRLRDDPGGFFADVWKGATEPIIADWKNGNQGEAIGRGLVSAIELVAGGKGIGKLSHLDDVSTPKLDGHVLFENKYADDVIRPAQTVDSSDILSQSGTLGYVVTRDGNLVVGRLTSTQGHIDLAQGEPVRAAGEFKVYGGEVRGVNNKSGHYRPEGESAQSATEAGFADIGIDISGLYKAAW</sequence>
<dbReference type="RefSeq" id="WP_121159987.1">
    <property type="nucleotide sequence ID" value="NZ_RBKT01000001.1"/>
</dbReference>
<keyword evidence="3" id="KW-1185">Reference proteome</keyword>
<dbReference type="Pfam" id="PF25547">
    <property type="entry name" value="WXG100_2"/>
    <property type="match status" value="1"/>
</dbReference>
<dbReference type="EMBL" id="RBKT01000001">
    <property type="protein sequence ID" value="RKR91895.1"/>
    <property type="molecule type" value="Genomic_DNA"/>
</dbReference>
<dbReference type="AlphaFoldDB" id="A0A495JTL8"/>
<organism evidence="2 3">
    <name type="scientific">Micromonospora pisi</name>
    <dbReference type="NCBI Taxonomy" id="589240"/>
    <lineage>
        <taxon>Bacteria</taxon>
        <taxon>Bacillati</taxon>
        <taxon>Actinomycetota</taxon>
        <taxon>Actinomycetes</taxon>
        <taxon>Micromonosporales</taxon>
        <taxon>Micromonosporaceae</taxon>
        <taxon>Micromonospora</taxon>
    </lineage>
</organism>
<dbReference type="InterPro" id="IPR057746">
    <property type="entry name" value="CpnT-like_N"/>
</dbReference>
<evidence type="ECO:0000313" key="2">
    <source>
        <dbReference type="EMBL" id="RKR91895.1"/>
    </source>
</evidence>
<dbReference type="Proteomes" id="UP000277671">
    <property type="component" value="Unassembled WGS sequence"/>
</dbReference>
<feature type="domain" description="Outer membrane channel protein CpnT-like N-terminal" evidence="1">
    <location>
        <begin position="3"/>
        <end position="142"/>
    </location>
</feature>
<evidence type="ECO:0000259" key="1">
    <source>
        <dbReference type="Pfam" id="PF25547"/>
    </source>
</evidence>